<name>A0AAW2QK63_9LAMI</name>
<reference evidence="3" key="2">
    <citation type="journal article" date="2024" name="Plant">
        <title>Genomic evolution and insights into agronomic trait innovations of Sesamum species.</title>
        <authorList>
            <person name="Miao H."/>
            <person name="Wang L."/>
            <person name="Qu L."/>
            <person name="Liu H."/>
            <person name="Sun Y."/>
            <person name="Le M."/>
            <person name="Wang Q."/>
            <person name="Wei S."/>
            <person name="Zheng Y."/>
            <person name="Lin W."/>
            <person name="Duan Y."/>
            <person name="Cao H."/>
            <person name="Xiong S."/>
            <person name="Wang X."/>
            <person name="Wei L."/>
            <person name="Li C."/>
            <person name="Ma Q."/>
            <person name="Ju M."/>
            <person name="Zhao R."/>
            <person name="Li G."/>
            <person name="Mu C."/>
            <person name="Tian Q."/>
            <person name="Mei H."/>
            <person name="Zhang T."/>
            <person name="Gao T."/>
            <person name="Zhang H."/>
        </authorList>
    </citation>
    <scope>NUCLEOTIDE SEQUENCE</scope>
    <source>
        <strain evidence="3">KEN8</strain>
    </source>
</reference>
<feature type="domain" description="Reverse transcriptase Ty1/copia-type" evidence="2">
    <location>
        <begin position="136"/>
        <end position="205"/>
    </location>
</feature>
<feature type="domain" description="Reverse transcriptase" evidence="1">
    <location>
        <begin position="464"/>
        <end position="592"/>
    </location>
</feature>
<evidence type="ECO:0000313" key="3">
    <source>
        <dbReference type="EMBL" id="KAL0368203.1"/>
    </source>
</evidence>
<dbReference type="PANTHER" id="PTHR46890">
    <property type="entry name" value="NON-LTR RETROLELEMENT REVERSE TRANSCRIPTASE-LIKE PROTEIN-RELATED"/>
    <property type="match status" value="1"/>
</dbReference>
<proteinExistence type="predicted"/>
<reference evidence="3" key="1">
    <citation type="submission" date="2020-06" db="EMBL/GenBank/DDBJ databases">
        <authorList>
            <person name="Li T."/>
            <person name="Hu X."/>
            <person name="Zhang T."/>
            <person name="Song X."/>
            <person name="Zhang H."/>
            <person name="Dai N."/>
            <person name="Sheng W."/>
            <person name="Hou X."/>
            <person name="Wei L."/>
        </authorList>
    </citation>
    <scope>NUCLEOTIDE SEQUENCE</scope>
    <source>
        <strain evidence="3">KEN8</strain>
        <tissue evidence="3">Leaf</tissue>
    </source>
</reference>
<evidence type="ECO:0000259" key="1">
    <source>
        <dbReference type="Pfam" id="PF00078"/>
    </source>
</evidence>
<dbReference type="EMBL" id="JACGWM010000006">
    <property type="protein sequence ID" value="KAL0368203.1"/>
    <property type="molecule type" value="Genomic_DNA"/>
</dbReference>
<comment type="caution">
    <text evidence="3">The sequence shown here is derived from an EMBL/GenBank/DDBJ whole genome shotgun (WGS) entry which is preliminary data.</text>
</comment>
<protein>
    <submittedName>
        <fullName evidence="3">Retrovirus-related Pol polyprotein from transposon TNT 1-94</fullName>
    </submittedName>
</protein>
<organism evidence="3">
    <name type="scientific">Sesamum calycinum</name>
    <dbReference type="NCBI Taxonomy" id="2727403"/>
    <lineage>
        <taxon>Eukaryota</taxon>
        <taxon>Viridiplantae</taxon>
        <taxon>Streptophyta</taxon>
        <taxon>Embryophyta</taxon>
        <taxon>Tracheophyta</taxon>
        <taxon>Spermatophyta</taxon>
        <taxon>Magnoliopsida</taxon>
        <taxon>eudicotyledons</taxon>
        <taxon>Gunneridae</taxon>
        <taxon>Pentapetalae</taxon>
        <taxon>asterids</taxon>
        <taxon>lamiids</taxon>
        <taxon>Lamiales</taxon>
        <taxon>Pedaliaceae</taxon>
        <taxon>Sesamum</taxon>
    </lineage>
</organism>
<dbReference type="PANTHER" id="PTHR46890:SF48">
    <property type="entry name" value="RNA-DIRECTED DNA POLYMERASE"/>
    <property type="match status" value="1"/>
</dbReference>
<dbReference type="AlphaFoldDB" id="A0AAW2QK63"/>
<dbReference type="InterPro" id="IPR043502">
    <property type="entry name" value="DNA/RNA_pol_sf"/>
</dbReference>
<evidence type="ECO:0000259" key="2">
    <source>
        <dbReference type="Pfam" id="PF07727"/>
    </source>
</evidence>
<dbReference type="InterPro" id="IPR052343">
    <property type="entry name" value="Retrotransposon-Effector_Assoc"/>
</dbReference>
<dbReference type="SUPFAM" id="SSF56672">
    <property type="entry name" value="DNA/RNA polymerases"/>
    <property type="match status" value="1"/>
</dbReference>
<dbReference type="InterPro" id="IPR013103">
    <property type="entry name" value="RVT_2"/>
</dbReference>
<dbReference type="InterPro" id="IPR000477">
    <property type="entry name" value="RT_dom"/>
</dbReference>
<feature type="domain" description="Reverse transcriptase Ty1/copia-type" evidence="2">
    <location>
        <begin position="11"/>
        <end position="135"/>
    </location>
</feature>
<gene>
    <name evidence="3" type="ORF">Scaly_1039200</name>
</gene>
<dbReference type="Pfam" id="PF00078">
    <property type="entry name" value="RVT_1"/>
    <property type="match status" value="1"/>
</dbReference>
<dbReference type="Pfam" id="PF07727">
    <property type="entry name" value="RVT_2"/>
    <property type="match status" value="2"/>
</dbReference>
<accession>A0AAW2QK63</accession>
<sequence>MNEEIKSMKDNDVSELVQFPKDTKPIGCNWMFKTKRDSKGNMERYKSRLVAKGYTQKEGGDYKETFSPVSSKDSLRIIMALVAHFDLELHQMDVKTTFLNGDIDEMIYMMQPENFVSGDLKNMVCKLTKSIYGLNNDIWLLHETKRFLAKNFEIKDLGEASYVLGIEIHRDCSRGILRLSQKNYIEKVLKRYGMQDCKPGDTPVTKGDKFSLKQCPKNNFEEKEMQKIPYSSVVGVYVCSGLYAFGYCIYYRDVWQIFEQSRVESLDSSQKGLKVVKTNWAFPTIGSGLVKLTEKLRRLKQCLKQWNKTVFGDIFNNLKKAEKAVRQAERAFDTLPNDDNMFNMNRCTMEWSLALSIEEDFWRQKGQIITKFGPLRDSGVQFFQNLLAGEVLQTMVPQLLDIPRLIIDDQGVLLMQHTSPKEVSWDIIEEDVVAAVRDFLSGTPLSISATAISIALIPKTFLEAVLLHFGFPGHWVRLVRNCVRNCWFSILINGSLNSLFKSTWGLRKGDPLSPSLFILASEYFSRRLNHLMETNKALAVHGSEGVSHLAYPDDVLIFTNSVDSSLNTIMEFLMEFQAISGQHISLPKSSLLCLLML</sequence>